<dbReference type="Proteomes" id="UP000694888">
    <property type="component" value="Unplaced"/>
</dbReference>
<proteinExistence type="predicted"/>
<evidence type="ECO:0000256" key="1">
    <source>
        <dbReference type="SAM" id="Phobius"/>
    </source>
</evidence>
<sequence>MQANHHSVSLSLKISGASASDLFALRDKRGAKDFIAAIDSRIEEFHPSVSHYKREHAPNRRYLSSDITIREMHSYFTETYCSLKAGYKSYPCRKTFADTLTKCYRDQNFGRGLVFLNVTERRDAILGVNKTEVERFCQVKNTIIQCLKLSAVQCNDSPIMLRKFSLDIERLNSTYTVLCNHTDVYEDAVKCFRQPTREVSACRQTVVSKVMSLEGQLADLNVTEAQFRDDICRIRVDQIQCETNAIIAENDTSKCHDVVLGMRRQQECTLLPKECRNSDLGRISRLCRVSDFYIPDRAFYKSLAPPFFKSSQNKWNLFVAVFVVVLTANLFSK</sequence>
<evidence type="ECO:0000313" key="2">
    <source>
        <dbReference type="Proteomes" id="UP000694888"/>
    </source>
</evidence>
<feature type="transmembrane region" description="Helical" evidence="1">
    <location>
        <begin position="315"/>
        <end position="332"/>
    </location>
</feature>
<gene>
    <name evidence="3" type="primary">LOC106011839</name>
</gene>
<keyword evidence="1" id="KW-0472">Membrane</keyword>
<keyword evidence="1" id="KW-1133">Transmembrane helix</keyword>
<name>A0ABM1VTU3_APLCA</name>
<organism evidence="2 3">
    <name type="scientific">Aplysia californica</name>
    <name type="common">California sea hare</name>
    <dbReference type="NCBI Taxonomy" id="6500"/>
    <lineage>
        <taxon>Eukaryota</taxon>
        <taxon>Metazoa</taxon>
        <taxon>Spiralia</taxon>
        <taxon>Lophotrochozoa</taxon>
        <taxon>Mollusca</taxon>
        <taxon>Gastropoda</taxon>
        <taxon>Heterobranchia</taxon>
        <taxon>Euthyneura</taxon>
        <taxon>Tectipleura</taxon>
        <taxon>Aplysiida</taxon>
        <taxon>Aplysioidea</taxon>
        <taxon>Aplysiidae</taxon>
        <taxon>Aplysia</taxon>
    </lineage>
</organism>
<accession>A0ABM1VTU3</accession>
<protein>
    <submittedName>
        <fullName evidence="3">Uncharacterized protein LOC106011839</fullName>
    </submittedName>
</protein>
<evidence type="ECO:0000313" key="3">
    <source>
        <dbReference type="RefSeq" id="XP_035825835.1"/>
    </source>
</evidence>
<dbReference type="RefSeq" id="XP_035825835.1">
    <property type="nucleotide sequence ID" value="XM_035969942.1"/>
</dbReference>
<keyword evidence="1" id="KW-0812">Transmembrane</keyword>
<dbReference type="GeneID" id="106011839"/>
<reference evidence="3" key="1">
    <citation type="submission" date="2025-08" db="UniProtKB">
        <authorList>
            <consortium name="RefSeq"/>
        </authorList>
    </citation>
    <scope>IDENTIFICATION</scope>
</reference>
<keyword evidence="2" id="KW-1185">Reference proteome</keyword>